<organism evidence="1 2">
    <name type="scientific">Vreelandella alkaliphila</name>
    <dbReference type="NCBI Taxonomy" id="272774"/>
    <lineage>
        <taxon>Bacteria</taxon>
        <taxon>Pseudomonadati</taxon>
        <taxon>Pseudomonadota</taxon>
        <taxon>Gammaproteobacteria</taxon>
        <taxon>Oceanospirillales</taxon>
        <taxon>Halomonadaceae</taxon>
        <taxon>Vreelandella</taxon>
    </lineage>
</organism>
<proteinExistence type="predicted"/>
<evidence type="ECO:0000313" key="1">
    <source>
        <dbReference type="EMBL" id="NDL70617.1"/>
    </source>
</evidence>
<name>A0A7C9KVX3_9GAMM</name>
<dbReference type="Proteomes" id="UP000480312">
    <property type="component" value="Unassembled WGS sequence"/>
</dbReference>
<dbReference type="EMBL" id="JAAEHK010000010">
    <property type="protein sequence ID" value="NDL70617.1"/>
    <property type="molecule type" value="Genomic_DNA"/>
</dbReference>
<dbReference type="RefSeq" id="WP_162218509.1">
    <property type="nucleotide sequence ID" value="NZ_JAAEHK010000010.1"/>
</dbReference>
<accession>A0A7C9KVX3</accession>
<sequence>MSQFEITVNGTTLTLTADDVAKIETAMVSATKAPNQMAFSKGSTGTISAKWLDGQDSGLKRFHRHQTPAETLTDC</sequence>
<dbReference type="OrthoDB" id="6897700at2"/>
<comment type="caution">
    <text evidence="1">The sequence shown here is derived from an EMBL/GenBank/DDBJ whole genome shotgun (WGS) entry which is preliminary data.</text>
</comment>
<protein>
    <submittedName>
        <fullName evidence="1">Uncharacterized protein</fullName>
    </submittedName>
</protein>
<gene>
    <name evidence="1" type="ORF">GPL32_08850</name>
</gene>
<reference evidence="1 2" key="1">
    <citation type="submission" date="2020-01" db="EMBL/GenBank/DDBJ databases">
        <title>Whole genome sequencing of Halomonas alkaliphila strain LS44.</title>
        <authorList>
            <person name="Kumar S."/>
            <person name="Paul D."/>
            <person name="Shouche Y."/>
            <person name="Suryavanshi M.V."/>
        </authorList>
    </citation>
    <scope>NUCLEOTIDE SEQUENCE [LARGE SCALE GENOMIC DNA]</scope>
    <source>
        <strain evidence="1 2">LS44</strain>
    </source>
</reference>
<dbReference type="AlphaFoldDB" id="A0A7C9KVX3"/>
<evidence type="ECO:0000313" key="2">
    <source>
        <dbReference type="Proteomes" id="UP000480312"/>
    </source>
</evidence>